<dbReference type="InterPro" id="IPR050231">
    <property type="entry name" value="Iron_ascorbate_oxido_reductase"/>
</dbReference>
<dbReference type="EMBL" id="JAADJZ010000012">
    <property type="protein sequence ID" value="KAF2871336.1"/>
    <property type="molecule type" value="Genomic_DNA"/>
</dbReference>
<evidence type="ECO:0000313" key="4">
    <source>
        <dbReference type="Proteomes" id="UP000481861"/>
    </source>
</evidence>
<dbReference type="Proteomes" id="UP000481861">
    <property type="component" value="Unassembled WGS sequence"/>
</dbReference>
<accession>A0A7C8M837</accession>
<evidence type="ECO:0000313" key="3">
    <source>
        <dbReference type="EMBL" id="KAF2871336.1"/>
    </source>
</evidence>
<evidence type="ECO:0000256" key="1">
    <source>
        <dbReference type="ARBA" id="ARBA00008056"/>
    </source>
</evidence>
<dbReference type="Gene3D" id="2.60.120.330">
    <property type="entry name" value="B-lactam Antibiotic, Isopenicillin N Synthase, Chain"/>
    <property type="match status" value="1"/>
</dbReference>
<gene>
    <name evidence="3" type="ORF">BDV95DRAFT_573796</name>
</gene>
<evidence type="ECO:0000259" key="2">
    <source>
        <dbReference type="Pfam" id="PF03171"/>
    </source>
</evidence>
<dbReference type="SUPFAM" id="SSF51197">
    <property type="entry name" value="Clavaminate synthase-like"/>
    <property type="match status" value="1"/>
</dbReference>
<dbReference type="Pfam" id="PF03171">
    <property type="entry name" value="2OG-FeII_Oxy"/>
    <property type="match status" value="1"/>
</dbReference>
<comment type="similarity">
    <text evidence="1">Belongs to the iron/ascorbate-dependent oxidoreductase family.</text>
</comment>
<reference evidence="3 4" key="1">
    <citation type="submission" date="2020-01" db="EMBL/GenBank/DDBJ databases">
        <authorList>
            <consortium name="DOE Joint Genome Institute"/>
            <person name="Haridas S."/>
            <person name="Albert R."/>
            <person name="Binder M."/>
            <person name="Bloem J."/>
            <person name="Labutti K."/>
            <person name="Salamov A."/>
            <person name="Andreopoulos B."/>
            <person name="Baker S.E."/>
            <person name="Barry K."/>
            <person name="Bills G."/>
            <person name="Bluhm B.H."/>
            <person name="Cannon C."/>
            <person name="Castanera R."/>
            <person name="Culley D.E."/>
            <person name="Daum C."/>
            <person name="Ezra D."/>
            <person name="Gonzalez J.B."/>
            <person name="Henrissat B."/>
            <person name="Kuo A."/>
            <person name="Liang C."/>
            <person name="Lipzen A."/>
            <person name="Lutzoni F."/>
            <person name="Magnuson J."/>
            <person name="Mondo S."/>
            <person name="Nolan M."/>
            <person name="Ohm R."/>
            <person name="Pangilinan J."/>
            <person name="Park H.-J.H."/>
            <person name="Ramirez L."/>
            <person name="Alfaro M."/>
            <person name="Sun H."/>
            <person name="Tritt A."/>
            <person name="Yoshinaga Y."/>
            <person name="Zwiers L.-H.L."/>
            <person name="Turgeon B.G."/>
            <person name="Goodwin S.B."/>
            <person name="Spatafora J.W."/>
            <person name="Crous P.W."/>
            <person name="Grigoriev I.V."/>
        </authorList>
    </citation>
    <scope>NUCLEOTIDE SEQUENCE [LARGE SCALE GENOMIC DNA]</scope>
    <source>
        <strain evidence="3 4">CBS 611.86</strain>
    </source>
</reference>
<dbReference type="AlphaFoldDB" id="A0A7C8M837"/>
<dbReference type="InterPro" id="IPR027443">
    <property type="entry name" value="IPNS-like_sf"/>
</dbReference>
<feature type="domain" description="Isopenicillin N synthase-like Fe(2+) 2OG dioxygenase" evidence="2">
    <location>
        <begin position="11"/>
        <end position="80"/>
    </location>
</feature>
<dbReference type="InterPro" id="IPR044861">
    <property type="entry name" value="IPNS-like_FE2OG_OXY"/>
</dbReference>
<comment type="caution">
    <text evidence="3">The sequence shown here is derived from an EMBL/GenBank/DDBJ whole genome shotgun (WGS) entry which is preliminary data.</text>
</comment>
<dbReference type="OrthoDB" id="288590at2759"/>
<protein>
    <recommendedName>
        <fullName evidence="2">Isopenicillin N synthase-like Fe(2+) 2OG dioxygenase domain-containing protein</fullName>
    </recommendedName>
</protein>
<dbReference type="PANTHER" id="PTHR47990">
    <property type="entry name" value="2-OXOGLUTARATE (2OG) AND FE(II)-DEPENDENT OXYGENASE SUPERFAMILY PROTEIN-RELATED"/>
    <property type="match status" value="1"/>
</dbReference>
<name>A0A7C8M837_9PLEO</name>
<keyword evidence="4" id="KW-1185">Reference proteome</keyword>
<proteinExistence type="inferred from homology"/>
<organism evidence="3 4">
    <name type="scientific">Massariosphaeria phaeospora</name>
    <dbReference type="NCBI Taxonomy" id="100035"/>
    <lineage>
        <taxon>Eukaryota</taxon>
        <taxon>Fungi</taxon>
        <taxon>Dikarya</taxon>
        <taxon>Ascomycota</taxon>
        <taxon>Pezizomycotina</taxon>
        <taxon>Dothideomycetes</taxon>
        <taxon>Pleosporomycetidae</taxon>
        <taxon>Pleosporales</taxon>
        <taxon>Pleosporales incertae sedis</taxon>
        <taxon>Massariosphaeria</taxon>
    </lineage>
</organism>
<sequence length="81" mass="8957">MITHPGGIARLLYYPRAKPFQPKTSKEPEIGLGAHSDYECFTLLLSSPAPGLEILKPSGHWHQATPVPNSFIVNVADFLMR</sequence>